<sequence>MLQGPGQGTQTTPPGAAPGTFVWSPTRPLTWDDFKSKPTPSDRLAALTSANIDVQAACQDFKFASTVRAVFIPTESWVREATKATPNLLRHEQLHFDITELYARKLRQKISLAKFDCQHLQPRFKNTTNAVFAEWQKEEARYDQETNHGLAADRQKSWEINIQNQLTQFAQFAAK</sequence>
<protein>
    <recommendedName>
        <fullName evidence="4">DUF922 domain-containing protein</fullName>
    </recommendedName>
</protein>
<dbReference type="Pfam" id="PF06037">
    <property type="entry name" value="DUF922"/>
    <property type="match status" value="1"/>
</dbReference>
<dbReference type="AlphaFoldDB" id="A0A243WG60"/>
<comment type="caution">
    <text evidence="2">The sequence shown here is derived from an EMBL/GenBank/DDBJ whole genome shotgun (WGS) entry which is preliminary data.</text>
</comment>
<gene>
    <name evidence="2" type="ORF">BXP70_10430</name>
</gene>
<dbReference type="Proteomes" id="UP000194873">
    <property type="component" value="Unassembled WGS sequence"/>
</dbReference>
<dbReference type="EMBL" id="MTSE01000004">
    <property type="protein sequence ID" value="OUJ74147.1"/>
    <property type="molecule type" value="Genomic_DNA"/>
</dbReference>
<evidence type="ECO:0000313" key="3">
    <source>
        <dbReference type="Proteomes" id="UP000194873"/>
    </source>
</evidence>
<proteinExistence type="predicted"/>
<organism evidence="2 3">
    <name type="scientific">Hymenobacter crusticola</name>
    <dbReference type="NCBI Taxonomy" id="1770526"/>
    <lineage>
        <taxon>Bacteria</taxon>
        <taxon>Pseudomonadati</taxon>
        <taxon>Bacteroidota</taxon>
        <taxon>Cytophagia</taxon>
        <taxon>Cytophagales</taxon>
        <taxon>Hymenobacteraceae</taxon>
        <taxon>Hymenobacter</taxon>
    </lineage>
</organism>
<evidence type="ECO:0000313" key="2">
    <source>
        <dbReference type="EMBL" id="OUJ74147.1"/>
    </source>
</evidence>
<evidence type="ECO:0000256" key="1">
    <source>
        <dbReference type="SAM" id="MobiDB-lite"/>
    </source>
</evidence>
<reference evidence="2 3" key="1">
    <citation type="submission" date="2017-01" db="EMBL/GenBank/DDBJ databases">
        <title>A new Hymenobacter.</title>
        <authorList>
            <person name="Liang Y."/>
            <person name="Feng F."/>
        </authorList>
    </citation>
    <scope>NUCLEOTIDE SEQUENCE [LARGE SCALE GENOMIC DNA]</scope>
    <source>
        <strain evidence="2">MIMBbqt21</strain>
    </source>
</reference>
<evidence type="ECO:0008006" key="4">
    <source>
        <dbReference type="Google" id="ProtNLM"/>
    </source>
</evidence>
<keyword evidence="3" id="KW-1185">Reference proteome</keyword>
<accession>A0A243WG60</accession>
<name>A0A243WG60_9BACT</name>
<dbReference type="InterPro" id="IPR010321">
    <property type="entry name" value="DUF922"/>
</dbReference>
<feature type="compositionally biased region" description="Low complexity" evidence="1">
    <location>
        <begin position="1"/>
        <end position="20"/>
    </location>
</feature>
<feature type="region of interest" description="Disordered" evidence="1">
    <location>
        <begin position="1"/>
        <end position="22"/>
    </location>
</feature>